<dbReference type="Proteomes" id="UP001497522">
    <property type="component" value="Unassembled WGS sequence"/>
</dbReference>
<dbReference type="Pfam" id="PF04264">
    <property type="entry name" value="YceI"/>
    <property type="match status" value="1"/>
</dbReference>
<sequence length="217" mass="24053">MWSIAEHLAKRNEVGGINATALNTLAEVKAEMALDTTNTNSIVCRLRGYAAQAQQFVAKTGKAHFFSSNTMENIEATSNTAVCALNTASKKVVVKIRNTSFKFKNGLMEEHFNENYMESDKYEFSTLEGVIAENIDFTRDGVYDVTIKGSLDVHGVKVEREIKGRLTIANGVPVEGTAKFDIKLADHKIKIPSMLGANIAEVIPVDVDFHYEKYEKK</sequence>
<evidence type="ECO:0000259" key="1">
    <source>
        <dbReference type="Pfam" id="PF04264"/>
    </source>
</evidence>
<evidence type="ECO:0000313" key="2">
    <source>
        <dbReference type="EMBL" id="CAK9855572.1"/>
    </source>
</evidence>
<proteinExistence type="predicted"/>
<name>A0ABP0ZZS2_9BRYO</name>
<gene>
    <name evidence="2" type="ORF">CSSPJE1EN2_LOCUS25504</name>
</gene>
<keyword evidence="3" id="KW-1185">Reference proteome</keyword>
<feature type="domain" description="Lipid/polyisoprenoid-binding YceI-like" evidence="1">
    <location>
        <begin position="68"/>
        <end position="209"/>
    </location>
</feature>
<organism evidence="2 3">
    <name type="scientific">Sphagnum jensenii</name>
    <dbReference type="NCBI Taxonomy" id="128206"/>
    <lineage>
        <taxon>Eukaryota</taxon>
        <taxon>Viridiplantae</taxon>
        <taxon>Streptophyta</taxon>
        <taxon>Embryophyta</taxon>
        <taxon>Bryophyta</taxon>
        <taxon>Sphagnophytina</taxon>
        <taxon>Sphagnopsida</taxon>
        <taxon>Sphagnales</taxon>
        <taxon>Sphagnaceae</taxon>
        <taxon>Sphagnum</taxon>
    </lineage>
</organism>
<dbReference type="Gene3D" id="2.40.128.110">
    <property type="entry name" value="Lipid/polyisoprenoid-binding, YceI-like"/>
    <property type="match status" value="1"/>
</dbReference>
<reference evidence="2" key="1">
    <citation type="submission" date="2024-03" db="EMBL/GenBank/DDBJ databases">
        <authorList>
            <consortium name="ELIXIR-Norway"/>
            <consortium name="Elixir Norway"/>
        </authorList>
    </citation>
    <scope>NUCLEOTIDE SEQUENCE</scope>
</reference>
<dbReference type="InterPro" id="IPR036761">
    <property type="entry name" value="TTHA0802/YceI-like_sf"/>
</dbReference>
<dbReference type="EMBL" id="CAXHBF010000225">
    <property type="protein sequence ID" value="CAK9855572.1"/>
    <property type="molecule type" value="Genomic_DNA"/>
</dbReference>
<dbReference type="InterPro" id="IPR007372">
    <property type="entry name" value="Lipid/polyisoprenoid-bd_YceI"/>
</dbReference>
<evidence type="ECO:0000313" key="3">
    <source>
        <dbReference type="Proteomes" id="UP001497522"/>
    </source>
</evidence>
<accession>A0ABP0ZZS2</accession>
<dbReference type="SUPFAM" id="SSF101874">
    <property type="entry name" value="YceI-like"/>
    <property type="match status" value="1"/>
</dbReference>
<comment type="caution">
    <text evidence="2">The sequence shown here is derived from an EMBL/GenBank/DDBJ whole genome shotgun (WGS) entry which is preliminary data.</text>
</comment>
<protein>
    <recommendedName>
        <fullName evidence="1">Lipid/polyisoprenoid-binding YceI-like domain-containing protein</fullName>
    </recommendedName>
</protein>